<feature type="signal peptide" evidence="1">
    <location>
        <begin position="1"/>
        <end position="21"/>
    </location>
</feature>
<name>A0AAV5X3B7_9BILA</name>
<comment type="caution">
    <text evidence="2">The sequence shown here is derived from an EMBL/GenBank/DDBJ whole genome shotgun (WGS) entry which is preliminary data.</text>
</comment>
<proteinExistence type="predicted"/>
<evidence type="ECO:0008006" key="4">
    <source>
        <dbReference type="Google" id="ProtNLM"/>
    </source>
</evidence>
<evidence type="ECO:0000313" key="2">
    <source>
        <dbReference type="EMBL" id="GMT36474.1"/>
    </source>
</evidence>
<dbReference type="Proteomes" id="UP001432322">
    <property type="component" value="Unassembled WGS sequence"/>
</dbReference>
<reference evidence="2" key="1">
    <citation type="submission" date="2023-10" db="EMBL/GenBank/DDBJ databases">
        <title>Genome assembly of Pristionchus species.</title>
        <authorList>
            <person name="Yoshida K."/>
            <person name="Sommer R.J."/>
        </authorList>
    </citation>
    <scope>NUCLEOTIDE SEQUENCE</scope>
    <source>
        <strain evidence="2">RS5133</strain>
    </source>
</reference>
<protein>
    <recommendedName>
        <fullName evidence="4">Secreted protein</fullName>
    </recommendedName>
</protein>
<sequence length="86" mass="9237">RLLVSMNRALSFFSLSSSVSSAAICFAFSRTFGPWSLERSAISFISPVLGPVGSSLQSSRTLDCTSEIVTATFFACRRIAVFGMTV</sequence>
<feature type="non-terminal residue" evidence="2">
    <location>
        <position position="1"/>
    </location>
</feature>
<evidence type="ECO:0000313" key="3">
    <source>
        <dbReference type="Proteomes" id="UP001432322"/>
    </source>
</evidence>
<keyword evidence="1" id="KW-0732">Signal</keyword>
<keyword evidence="3" id="KW-1185">Reference proteome</keyword>
<dbReference type="EMBL" id="BTSY01000007">
    <property type="protein sequence ID" value="GMT36474.1"/>
    <property type="molecule type" value="Genomic_DNA"/>
</dbReference>
<feature type="chain" id="PRO_5043831708" description="Secreted protein" evidence="1">
    <location>
        <begin position="22"/>
        <end position="86"/>
    </location>
</feature>
<evidence type="ECO:0000256" key="1">
    <source>
        <dbReference type="SAM" id="SignalP"/>
    </source>
</evidence>
<accession>A0AAV5X3B7</accession>
<dbReference type="AlphaFoldDB" id="A0AAV5X3B7"/>
<organism evidence="2 3">
    <name type="scientific">Pristionchus fissidentatus</name>
    <dbReference type="NCBI Taxonomy" id="1538716"/>
    <lineage>
        <taxon>Eukaryota</taxon>
        <taxon>Metazoa</taxon>
        <taxon>Ecdysozoa</taxon>
        <taxon>Nematoda</taxon>
        <taxon>Chromadorea</taxon>
        <taxon>Rhabditida</taxon>
        <taxon>Rhabditina</taxon>
        <taxon>Diplogasteromorpha</taxon>
        <taxon>Diplogasteroidea</taxon>
        <taxon>Neodiplogasteridae</taxon>
        <taxon>Pristionchus</taxon>
    </lineage>
</organism>
<gene>
    <name evidence="2" type="ORF">PFISCL1PPCAC_27771</name>
</gene>